<evidence type="ECO:0000256" key="1">
    <source>
        <dbReference type="SAM" id="MobiDB-lite"/>
    </source>
</evidence>
<evidence type="ECO:0000313" key="3">
    <source>
        <dbReference type="EMBL" id="GAO99927.1"/>
    </source>
</evidence>
<reference evidence="3 4" key="1">
    <citation type="journal article" date="2015" name="BMC Genomics">
        <title>Comparative genomics of Fructobacillus spp. and Leuconostoc spp. reveals niche-specific evolution of Fructobacillus spp.</title>
        <authorList>
            <person name="Endo A."/>
            <person name="Tanizawa Y."/>
            <person name="Tanaka N."/>
            <person name="Maeno S."/>
            <person name="Kumar H."/>
            <person name="Shiwa Y."/>
            <person name="Okada S."/>
            <person name="Yoshikawa H."/>
            <person name="Dicks L."/>
            <person name="Nakagawa J."/>
            <person name="Arita M."/>
        </authorList>
    </citation>
    <scope>NUCLEOTIDE SEQUENCE [LARGE SCALE GENOMIC DNA]</scope>
    <source>
        <strain evidence="3 4">JCM 12225</strain>
    </source>
</reference>
<accession>A0A0K8MHH6</accession>
<dbReference type="EMBL" id="DF968003">
    <property type="protein sequence ID" value="GAO99927.1"/>
    <property type="molecule type" value="Genomic_DNA"/>
</dbReference>
<keyword evidence="4" id="KW-1185">Reference proteome</keyword>
<evidence type="ECO:0000313" key="4">
    <source>
        <dbReference type="Proteomes" id="UP000253891"/>
    </source>
</evidence>
<proteinExistence type="predicted"/>
<feature type="region of interest" description="Disordered" evidence="1">
    <location>
        <begin position="169"/>
        <end position="195"/>
    </location>
</feature>
<keyword evidence="2" id="KW-1133">Transmembrane helix</keyword>
<sequence length="195" mass="21823">MSYCLSSFLKDLININQSYVKITTKTKRKRDTTMLNKKVIITAIVALVVLVVGGATTVAAVSHHHDSEKKQAIDAENKQLNHFAREFKTTDLNKANQTIQTLRDTTVYSANERKKEQLVAIFQKQFMKAIEYKINTVSTSELPALQQEIKDFKSLTTVEHKRALKKVDEAIKNEKSKQTSAKSSSSQSSAGTSNS</sequence>
<gene>
    <name evidence="3" type="ORF">FFIC_260410</name>
</gene>
<dbReference type="Proteomes" id="UP000253891">
    <property type="component" value="Unassembled WGS sequence"/>
</dbReference>
<name>A0A0K8MHH6_9LACO</name>
<protein>
    <submittedName>
        <fullName evidence="3">Probable transcriptional regulator</fullName>
    </submittedName>
</protein>
<keyword evidence="2" id="KW-0812">Transmembrane</keyword>
<organism evidence="3 4">
    <name type="scientific">Fructobacillus ficulneus</name>
    <dbReference type="NCBI Taxonomy" id="157463"/>
    <lineage>
        <taxon>Bacteria</taxon>
        <taxon>Bacillati</taxon>
        <taxon>Bacillota</taxon>
        <taxon>Bacilli</taxon>
        <taxon>Lactobacillales</taxon>
        <taxon>Lactobacillaceae</taxon>
        <taxon>Fructobacillus</taxon>
    </lineage>
</organism>
<feature type="transmembrane region" description="Helical" evidence="2">
    <location>
        <begin position="39"/>
        <end position="61"/>
    </location>
</feature>
<evidence type="ECO:0000256" key="2">
    <source>
        <dbReference type="SAM" id="Phobius"/>
    </source>
</evidence>
<dbReference type="AlphaFoldDB" id="A0A0K8MHH6"/>
<dbReference type="STRING" id="157463.GCA_001047075_00840"/>
<keyword evidence="2" id="KW-0472">Membrane</keyword>
<feature type="compositionally biased region" description="Low complexity" evidence="1">
    <location>
        <begin position="178"/>
        <end position="195"/>
    </location>
</feature>